<dbReference type="GO" id="GO:0016616">
    <property type="term" value="F:oxidoreductase activity, acting on the CH-OH group of donors, NAD or NADP as acceptor"/>
    <property type="evidence" value="ECO:0007669"/>
    <property type="project" value="UniProtKB-ARBA"/>
</dbReference>
<protein>
    <recommendedName>
        <fullName evidence="5">Ketoreductase domain-containing protein</fullName>
    </recommendedName>
</protein>
<keyword evidence="7" id="KW-1185">Reference proteome</keyword>
<dbReference type="SUPFAM" id="SSF51735">
    <property type="entry name" value="NAD(P)-binding Rossmann-fold domains"/>
    <property type="match status" value="1"/>
</dbReference>
<evidence type="ECO:0000313" key="7">
    <source>
        <dbReference type="Proteomes" id="UP000054350"/>
    </source>
</evidence>
<proteinExistence type="inferred from homology"/>
<dbReference type="InterPro" id="IPR036291">
    <property type="entry name" value="NAD(P)-bd_dom_sf"/>
</dbReference>
<dbReference type="InterPro" id="IPR002347">
    <property type="entry name" value="SDR_fam"/>
</dbReference>
<dbReference type="STRING" id="578462.A0A0L0T2S6"/>
<dbReference type="PANTHER" id="PTHR42901">
    <property type="entry name" value="ALCOHOL DEHYDROGENASE"/>
    <property type="match status" value="1"/>
</dbReference>
<dbReference type="SMART" id="SM00822">
    <property type="entry name" value="PKS_KR"/>
    <property type="match status" value="1"/>
</dbReference>
<evidence type="ECO:0000256" key="4">
    <source>
        <dbReference type="SAM" id="SignalP"/>
    </source>
</evidence>
<name>A0A0L0T2S6_ALLM3</name>
<dbReference type="EMBL" id="GG745359">
    <property type="protein sequence ID" value="KNE68987.1"/>
    <property type="molecule type" value="Genomic_DNA"/>
</dbReference>
<keyword evidence="4" id="KW-0732">Signal</keyword>
<accession>A0A0L0T2S6</accession>
<comment type="similarity">
    <text evidence="1 3">Belongs to the short-chain dehydrogenases/reductases (SDR) family.</text>
</comment>
<evidence type="ECO:0000256" key="3">
    <source>
        <dbReference type="RuleBase" id="RU000363"/>
    </source>
</evidence>
<sequence length="355" mass="37763">MMITSIRLRLAATVATAAATAVASRAFGRVGATTAAAARSTITHGHGLQIQHQQPAGLFTAARNTLSTVTRRAYSTSSDASTASARRKHHYSLHGKTVFITGASSGIGASCARFFADEGANLVLTARRVERLANLKNELATEYPEVKVHVAALDVVDRDAVFRTIAELPDQFKNVEVLVNNAGLSLGLEPMIETTPEDANTMLDTNVRGVFNVTQAIVPGMITRGAGHVITIGSVAGRQPYANGAMYCASKHVVEAMSHALTQELVKTPVRVTMVAPGMVETEFSVVRFHGDEGKAKAVYDGLDPLTPDDIADLVVFAATRPKHVQLNDMLVFPTAQASVFHVHRDASPAAAEKK</sequence>
<dbReference type="OMA" id="NVCVREI"/>
<evidence type="ECO:0000256" key="1">
    <source>
        <dbReference type="ARBA" id="ARBA00006484"/>
    </source>
</evidence>
<dbReference type="Pfam" id="PF00106">
    <property type="entry name" value="adh_short"/>
    <property type="match status" value="1"/>
</dbReference>
<feature type="signal peptide" evidence="4">
    <location>
        <begin position="1"/>
        <end position="17"/>
    </location>
</feature>
<dbReference type="OrthoDB" id="6251714at2759"/>
<dbReference type="PRINTS" id="PR00080">
    <property type="entry name" value="SDRFAMILY"/>
</dbReference>
<dbReference type="eggNOG" id="KOG1205">
    <property type="taxonomic scope" value="Eukaryota"/>
</dbReference>
<evidence type="ECO:0000259" key="5">
    <source>
        <dbReference type="SMART" id="SM00822"/>
    </source>
</evidence>
<dbReference type="Gene3D" id="3.40.50.720">
    <property type="entry name" value="NAD(P)-binding Rossmann-like Domain"/>
    <property type="match status" value="1"/>
</dbReference>
<reference evidence="6 7" key="1">
    <citation type="submission" date="2009-11" db="EMBL/GenBank/DDBJ databases">
        <title>Annotation of Allomyces macrogynus ATCC 38327.</title>
        <authorList>
            <consortium name="The Broad Institute Genome Sequencing Platform"/>
            <person name="Russ C."/>
            <person name="Cuomo C."/>
            <person name="Burger G."/>
            <person name="Gray M.W."/>
            <person name="Holland P.W.H."/>
            <person name="King N."/>
            <person name="Lang F.B.F."/>
            <person name="Roger A.J."/>
            <person name="Ruiz-Trillo I."/>
            <person name="Young S.K."/>
            <person name="Zeng Q."/>
            <person name="Gargeya S."/>
            <person name="Fitzgerald M."/>
            <person name="Haas B."/>
            <person name="Abouelleil A."/>
            <person name="Alvarado L."/>
            <person name="Arachchi H.M."/>
            <person name="Berlin A."/>
            <person name="Chapman S.B."/>
            <person name="Gearin G."/>
            <person name="Goldberg J."/>
            <person name="Griggs A."/>
            <person name="Gujja S."/>
            <person name="Hansen M."/>
            <person name="Heiman D."/>
            <person name="Howarth C."/>
            <person name="Larimer J."/>
            <person name="Lui A."/>
            <person name="MacDonald P.J.P."/>
            <person name="McCowen C."/>
            <person name="Montmayeur A."/>
            <person name="Murphy C."/>
            <person name="Neiman D."/>
            <person name="Pearson M."/>
            <person name="Priest M."/>
            <person name="Roberts A."/>
            <person name="Saif S."/>
            <person name="Shea T."/>
            <person name="Sisk P."/>
            <person name="Stolte C."/>
            <person name="Sykes S."/>
            <person name="Wortman J."/>
            <person name="Nusbaum C."/>
            <person name="Birren B."/>
        </authorList>
    </citation>
    <scope>NUCLEOTIDE SEQUENCE [LARGE SCALE GENOMIC DNA]</scope>
    <source>
        <strain evidence="6 7">ATCC 38327</strain>
    </source>
</reference>
<evidence type="ECO:0000256" key="2">
    <source>
        <dbReference type="ARBA" id="ARBA00023002"/>
    </source>
</evidence>
<dbReference type="PRINTS" id="PR00081">
    <property type="entry name" value="GDHRDH"/>
</dbReference>
<keyword evidence="2" id="KW-0560">Oxidoreductase</keyword>
<dbReference type="VEuPathDB" id="FungiDB:AMAG_13861"/>
<dbReference type="AlphaFoldDB" id="A0A0L0T2S6"/>
<dbReference type="PANTHER" id="PTHR42901:SF1">
    <property type="entry name" value="ALCOHOL DEHYDROGENASE"/>
    <property type="match status" value="1"/>
</dbReference>
<reference evidence="7" key="2">
    <citation type="submission" date="2009-11" db="EMBL/GenBank/DDBJ databases">
        <title>The Genome Sequence of Allomyces macrogynus strain ATCC 38327.</title>
        <authorList>
            <consortium name="The Broad Institute Genome Sequencing Platform"/>
            <person name="Russ C."/>
            <person name="Cuomo C."/>
            <person name="Shea T."/>
            <person name="Young S.K."/>
            <person name="Zeng Q."/>
            <person name="Koehrsen M."/>
            <person name="Haas B."/>
            <person name="Borodovsky M."/>
            <person name="Guigo R."/>
            <person name="Alvarado L."/>
            <person name="Berlin A."/>
            <person name="Borenstein D."/>
            <person name="Chen Z."/>
            <person name="Engels R."/>
            <person name="Freedman E."/>
            <person name="Gellesch M."/>
            <person name="Goldberg J."/>
            <person name="Griggs A."/>
            <person name="Gujja S."/>
            <person name="Heiman D."/>
            <person name="Hepburn T."/>
            <person name="Howarth C."/>
            <person name="Jen D."/>
            <person name="Larson L."/>
            <person name="Lewis B."/>
            <person name="Mehta T."/>
            <person name="Park D."/>
            <person name="Pearson M."/>
            <person name="Roberts A."/>
            <person name="Saif S."/>
            <person name="Shenoy N."/>
            <person name="Sisk P."/>
            <person name="Stolte C."/>
            <person name="Sykes S."/>
            <person name="Walk T."/>
            <person name="White J."/>
            <person name="Yandava C."/>
            <person name="Burger G."/>
            <person name="Gray M.W."/>
            <person name="Holland P.W.H."/>
            <person name="King N."/>
            <person name="Lang F.B.F."/>
            <person name="Roger A.J."/>
            <person name="Ruiz-Trillo I."/>
            <person name="Lander E."/>
            <person name="Nusbaum C."/>
        </authorList>
    </citation>
    <scope>NUCLEOTIDE SEQUENCE [LARGE SCALE GENOMIC DNA]</scope>
    <source>
        <strain evidence="7">ATCC 38327</strain>
    </source>
</reference>
<feature type="chain" id="PRO_5005548088" description="Ketoreductase domain-containing protein" evidence="4">
    <location>
        <begin position="18"/>
        <end position="355"/>
    </location>
</feature>
<organism evidence="6 7">
    <name type="scientific">Allomyces macrogynus (strain ATCC 38327)</name>
    <name type="common">Allomyces javanicus var. macrogynus</name>
    <dbReference type="NCBI Taxonomy" id="578462"/>
    <lineage>
        <taxon>Eukaryota</taxon>
        <taxon>Fungi</taxon>
        <taxon>Fungi incertae sedis</taxon>
        <taxon>Blastocladiomycota</taxon>
        <taxon>Blastocladiomycetes</taxon>
        <taxon>Blastocladiales</taxon>
        <taxon>Blastocladiaceae</taxon>
        <taxon>Allomyces</taxon>
    </lineage>
</organism>
<dbReference type="FunFam" id="3.40.50.720:FF:000047">
    <property type="entry name" value="NADP-dependent L-serine/L-allo-threonine dehydrogenase"/>
    <property type="match status" value="1"/>
</dbReference>
<dbReference type="InterPro" id="IPR057326">
    <property type="entry name" value="KR_dom"/>
</dbReference>
<dbReference type="Proteomes" id="UP000054350">
    <property type="component" value="Unassembled WGS sequence"/>
</dbReference>
<gene>
    <name evidence="6" type="ORF">AMAG_13861</name>
</gene>
<evidence type="ECO:0000313" key="6">
    <source>
        <dbReference type="EMBL" id="KNE68987.1"/>
    </source>
</evidence>
<feature type="domain" description="Ketoreductase" evidence="5">
    <location>
        <begin position="96"/>
        <end position="283"/>
    </location>
</feature>